<dbReference type="RefSeq" id="WP_183086594.1">
    <property type="nucleotide sequence ID" value="NZ_CAJDKC010000003.1"/>
</dbReference>
<dbReference type="Proteomes" id="UP000587508">
    <property type="component" value="Unassembled WGS sequence"/>
</dbReference>
<accession>A0A6V7BME3</accession>
<dbReference type="SUPFAM" id="SSF53187">
    <property type="entry name" value="Zn-dependent exopeptidases"/>
    <property type="match status" value="1"/>
</dbReference>
<dbReference type="EMBL" id="CAJDKC010000003">
    <property type="protein sequence ID" value="CAD0303404.1"/>
    <property type="molecule type" value="Genomic_DNA"/>
</dbReference>
<evidence type="ECO:0000313" key="3">
    <source>
        <dbReference type="Proteomes" id="UP000587508"/>
    </source>
</evidence>
<dbReference type="AlphaFoldDB" id="A0A6V7BME3"/>
<dbReference type="EMBL" id="CAJDKC010000003">
    <property type="protein sequence ID" value="CAD0303410.1"/>
    <property type="molecule type" value="Genomic_DNA"/>
</dbReference>
<reference evidence="2 3" key="1">
    <citation type="submission" date="2020-07" db="EMBL/GenBank/DDBJ databases">
        <authorList>
            <person name="Pothier F. J."/>
        </authorList>
    </citation>
    <scope>NUCLEOTIDE SEQUENCE [LARGE SCALE GENOMIC DNA]</scope>
    <source>
        <strain evidence="2 3">CFBP 7900</strain>
    </source>
</reference>
<dbReference type="InterPro" id="IPR002508">
    <property type="entry name" value="MurNAc-LAA_cat"/>
</dbReference>
<organism evidence="2 3">
    <name type="scientific">Xanthomonas hortorum pv. carotae</name>
    <dbReference type="NCBI Taxonomy" id="487904"/>
    <lineage>
        <taxon>Bacteria</taxon>
        <taxon>Pseudomonadati</taxon>
        <taxon>Pseudomonadota</taxon>
        <taxon>Gammaproteobacteria</taxon>
        <taxon>Lysobacterales</taxon>
        <taxon>Lysobacteraceae</taxon>
        <taxon>Xanthomonas</taxon>
    </lineage>
</organism>
<gene>
    <name evidence="2" type="ORF">CFBP7900_02090</name>
</gene>
<feature type="domain" description="MurNAc-LAA" evidence="1">
    <location>
        <begin position="288"/>
        <end position="409"/>
    </location>
</feature>
<dbReference type="GO" id="GO:0008745">
    <property type="term" value="F:N-acetylmuramoyl-L-alanine amidase activity"/>
    <property type="evidence" value="ECO:0007669"/>
    <property type="project" value="InterPro"/>
</dbReference>
<sequence>MFIRYGSCERKGSCGRKILALAIFLGVSAASVVPAIAQENTSRVSLASVDSQTQAALTHALKLDLQKYIDNHMGRLWDQEKQILVNSVSVSGKGELIVDLSKGFLPPKPARIEENRRDQMKELYVEVIDPVLSVDFRNAPVIFTFDGRSMEEVQPEDPTLKPKKKIRASIVEPKNVVISASHGLFYNHGNKRWEYQRPDKWNGIIEDLLTPSHVVELAALVTTRSEDDVYEPRTRSTTINSTTKRPWWEMAARYNLERVYPGRTDIWGVTASPNDPMREYNKDINSRPRYANEVGADALISLHTNGSKTNPNARGTWVLVRTDRPTDYALGQSILCAMKEQIHAVPAYADYQVDEAPRESDAYGENSGFPDIKKVVVETGFHTNVDDAAALQDPVFITAAMKGVEKGYRLDRDGVTCAPFKITSIPNVTFTYGSGLQKTPIVIQGSPRYPIAYKSEITSCSGSCNGATKTIADASGLTMDFTCRPGGSATLSAKLKATMTDADQVVSTYEHSVTCKK</sequence>
<protein>
    <recommendedName>
        <fullName evidence="1">MurNAc-LAA domain-containing protein</fullName>
    </recommendedName>
</protein>
<comment type="caution">
    <text evidence="2">The sequence shown here is derived from an EMBL/GenBank/DDBJ whole genome shotgun (WGS) entry which is preliminary data.</text>
</comment>
<name>A0A6V7BME3_9XANT</name>
<dbReference type="GO" id="GO:0009253">
    <property type="term" value="P:peptidoglycan catabolic process"/>
    <property type="evidence" value="ECO:0007669"/>
    <property type="project" value="InterPro"/>
</dbReference>
<dbReference type="Pfam" id="PF01520">
    <property type="entry name" value="Amidase_3"/>
    <property type="match status" value="1"/>
</dbReference>
<proteinExistence type="predicted"/>
<evidence type="ECO:0000259" key="1">
    <source>
        <dbReference type="SMART" id="SM00646"/>
    </source>
</evidence>
<dbReference type="SMART" id="SM00646">
    <property type="entry name" value="Ami_3"/>
    <property type="match status" value="1"/>
</dbReference>
<dbReference type="Gene3D" id="3.40.630.40">
    <property type="entry name" value="Zn-dependent exopeptidases"/>
    <property type="match status" value="1"/>
</dbReference>
<evidence type="ECO:0000313" key="2">
    <source>
        <dbReference type="EMBL" id="CAD0303410.1"/>
    </source>
</evidence>
<dbReference type="CDD" id="cd02696">
    <property type="entry name" value="MurNAc-LAA"/>
    <property type="match status" value="1"/>
</dbReference>